<dbReference type="KEGG" id="aqu:109587661"/>
<keyword evidence="2" id="KW-1185">Reference proteome</keyword>
<evidence type="ECO:0000313" key="2">
    <source>
        <dbReference type="Proteomes" id="UP000007879"/>
    </source>
</evidence>
<dbReference type="GeneID" id="109587661"/>
<dbReference type="RefSeq" id="XP_019859443.1">
    <property type="nucleotide sequence ID" value="XM_020003884.1"/>
</dbReference>
<reference evidence="1" key="2">
    <citation type="submission" date="2024-06" db="UniProtKB">
        <authorList>
            <consortium name="EnsemblMetazoa"/>
        </authorList>
    </citation>
    <scope>IDENTIFICATION</scope>
</reference>
<sequence length="178" mass="19925">MCLIYLSCNDPVTGKLTSSFLNVHKDELLPSVLDKAYELMGLAPHIPIERCRLVEYNIKDKVMDQSFDLDEFQHQTIGQIVGSARVHSSFKLFLETRKENETFKKYSHGGINLKVSVVNLSTGEVGPAKPVRGEEGWTVGELKQHIGELFNISLSSCTVKPFDSKGKISCRGQRQGRI</sequence>
<name>A0AAN0JRG9_AMPQE</name>
<reference evidence="2" key="1">
    <citation type="journal article" date="2010" name="Nature">
        <title>The Amphimedon queenslandica genome and the evolution of animal complexity.</title>
        <authorList>
            <person name="Srivastava M."/>
            <person name="Simakov O."/>
            <person name="Chapman J."/>
            <person name="Fahey B."/>
            <person name="Gauthier M.E."/>
            <person name="Mitros T."/>
            <person name="Richards G.S."/>
            <person name="Conaco C."/>
            <person name="Dacre M."/>
            <person name="Hellsten U."/>
            <person name="Larroux C."/>
            <person name="Putnam N.H."/>
            <person name="Stanke M."/>
            <person name="Adamska M."/>
            <person name="Darling A."/>
            <person name="Degnan S.M."/>
            <person name="Oakley T.H."/>
            <person name="Plachetzki D.C."/>
            <person name="Zhai Y."/>
            <person name="Adamski M."/>
            <person name="Calcino A."/>
            <person name="Cummins S.F."/>
            <person name="Goodstein D.M."/>
            <person name="Harris C."/>
            <person name="Jackson D.J."/>
            <person name="Leys S.P."/>
            <person name="Shu S."/>
            <person name="Woodcroft B.J."/>
            <person name="Vervoort M."/>
            <person name="Kosik K.S."/>
            <person name="Manning G."/>
            <person name="Degnan B.M."/>
            <person name="Rokhsar D.S."/>
        </authorList>
    </citation>
    <scope>NUCLEOTIDE SEQUENCE [LARGE SCALE GENOMIC DNA]</scope>
</reference>
<protein>
    <submittedName>
        <fullName evidence="1">Uncharacterized protein</fullName>
    </submittedName>
</protein>
<evidence type="ECO:0000313" key="1">
    <source>
        <dbReference type="EnsemblMetazoa" id="XP_019859443.1"/>
    </source>
</evidence>
<proteinExistence type="predicted"/>
<dbReference type="AlphaFoldDB" id="A0AAN0JRG9"/>
<organism evidence="1 2">
    <name type="scientific">Amphimedon queenslandica</name>
    <name type="common">Sponge</name>
    <dbReference type="NCBI Taxonomy" id="400682"/>
    <lineage>
        <taxon>Eukaryota</taxon>
        <taxon>Metazoa</taxon>
        <taxon>Porifera</taxon>
        <taxon>Demospongiae</taxon>
        <taxon>Heteroscleromorpha</taxon>
        <taxon>Haplosclerida</taxon>
        <taxon>Niphatidae</taxon>
        <taxon>Amphimedon</taxon>
    </lineage>
</organism>
<dbReference type="Proteomes" id="UP000007879">
    <property type="component" value="Unassembled WGS sequence"/>
</dbReference>
<dbReference type="EnsemblMetazoa" id="XM_020003884.1">
    <property type="protein sequence ID" value="XP_019859443.1"/>
    <property type="gene ID" value="LOC109587661"/>
</dbReference>
<accession>A0AAN0JRG9</accession>